<dbReference type="Proteomes" id="UP000008075">
    <property type="component" value="Chromosome"/>
</dbReference>
<keyword evidence="1" id="KW-0812">Transmembrane</keyword>
<accession>D3VK71</accession>
<dbReference type="HOGENOM" id="CLU_3031485_0_0_6"/>
<gene>
    <name evidence="2" type="ordered locus">XNC1_0752</name>
</gene>
<organism evidence="2 3">
    <name type="scientific">Xenorhabdus nematophila (strain ATCC 19061 / DSM 3370 / CCUG 14189 / LMG 1036 / NCIMB 9965 / AN6)</name>
    <dbReference type="NCBI Taxonomy" id="406817"/>
    <lineage>
        <taxon>Bacteria</taxon>
        <taxon>Pseudomonadati</taxon>
        <taxon>Pseudomonadota</taxon>
        <taxon>Gammaproteobacteria</taxon>
        <taxon>Enterobacterales</taxon>
        <taxon>Morganellaceae</taxon>
        <taxon>Xenorhabdus</taxon>
    </lineage>
</organism>
<keyword evidence="1" id="KW-1133">Transmembrane helix</keyword>
<dbReference type="EMBL" id="FN667742">
    <property type="protein sequence ID" value="CBJ88823.1"/>
    <property type="molecule type" value="Genomic_DNA"/>
</dbReference>
<sequence>MTKGKDSYSLTLFNSCDGQYYINDKGEYAYATHPLFIYVFCLSNFILRYIKYRQN</sequence>
<dbReference type="KEGG" id="xne:XNC1_0752"/>
<name>D3VK71_XENNA</name>
<evidence type="ECO:0000313" key="3">
    <source>
        <dbReference type="Proteomes" id="UP000008075"/>
    </source>
</evidence>
<keyword evidence="1" id="KW-0472">Membrane</keyword>
<keyword evidence="3" id="KW-1185">Reference proteome</keyword>
<evidence type="ECO:0000313" key="2">
    <source>
        <dbReference type="EMBL" id="CBJ88823.1"/>
    </source>
</evidence>
<dbReference type="AlphaFoldDB" id="D3VK71"/>
<protein>
    <submittedName>
        <fullName evidence="2">Uncharacterized protein</fullName>
    </submittedName>
</protein>
<dbReference type="STRING" id="406817.XNC1_0752"/>
<proteinExistence type="predicted"/>
<feature type="transmembrane region" description="Helical" evidence="1">
    <location>
        <begin position="28"/>
        <end position="47"/>
    </location>
</feature>
<evidence type="ECO:0000256" key="1">
    <source>
        <dbReference type="SAM" id="Phobius"/>
    </source>
</evidence>
<reference evidence="2 3" key="1">
    <citation type="journal article" date="2011" name="PLoS ONE">
        <title>The entomopathogenic bacterial endosymbionts xenorhabdus and photorhabdus: convergent lifestyles from divergent genomes.</title>
        <authorList>
            <person name="Chaston J.M."/>
            <person name="Suen G."/>
            <person name="Tucker S.L."/>
            <person name="Andersen A.W."/>
            <person name="Bhasin A."/>
            <person name="Bode E."/>
            <person name="Bode H.B."/>
            <person name="Brachmann A.O."/>
            <person name="Cowles C.E."/>
            <person name="Cowles K.N."/>
            <person name="Darby C."/>
            <person name="de Leon L."/>
            <person name="Drace K."/>
            <person name="Du Z."/>
            <person name="Givaudan A."/>
            <person name="Herbert Tran E.E."/>
            <person name="Jewell K.A."/>
            <person name="Knack J.J."/>
            <person name="Krasomil-Osterfeld K.C."/>
            <person name="Kukor R."/>
            <person name="Lanois A."/>
            <person name="Latreille P."/>
            <person name="Leimgruber N.K."/>
            <person name="Lipke C.M."/>
            <person name="Liu R."/>
            <person name="Lu X."/>
            <person name="Martens E.C."/>
            <person name="Marri P.R."/>
            <person name="Medigue C."/>
            <person name="Menard M.L."/>
            <person name="Miller N.M."/>
            <person name="Morales-Soto N."/>
            <person name="Norton S."/>
            <person name="Ogier J.C."/>
            <person name="Orchard S.S."/>
            <person name="Park D."/>
            <person name="Park Y."/>
            <person name="Qurollo B.A."/>
            <person name="Sugar D.R."/>
            <person name="Richards G.R."/>
            <person name="Rouy Z."/>
            <person name="Slominski B."/>
            <person name="Slominski K."/>
            <person name="Snyder H."/>
            <person name="Tjaden B.C."/>
            <person name="van der Hoeven R."/>
            <person name="Welch R.D."/>
            <person name="Wheeler C."/>
            <person name="Xiang B."/>
            <person name="Barbazuk B."/>
            <person name="Gaudriault S."/>
            <person name="Goodner B."/>
            <person name="Slater S.C."/>
            <person name="Forst S."/>
            <person name="Goldman B.S."/>
            <person name="Goodrich-Blair H."/>
        </authorList>
    </citation>
    <scope>NUCLEOTIDE SEQUENCE [LARGE SCALE GENOMIC DNA]</scope>
    <source>
        <strain evidence="3">ATCC 19061 / DSM 3370 / CCUG 14189 / LMG 1036 / NCIMB 9965 / AN6</strain>
    </source>
</reference>